<organism evidence="1 2">
    <name type="scientific">'Chrysanthemum coronarium' phytoplasma</name>
    <dbReference type="NCBI Taxonomy" id="1520703"/>
    <lineage>
        <taxon>Bacteria</taxon>
        <taxon>Bacillati</taxon>
        <taxon>Mycoplasmatota</taxon>
        <taxon>Mollicutes</taxon>
        <taxon>Acholeplasmatales</taxon>
        <taxon>Acholeplasmataceae</taxon>
        <taxon>Candidatus Phytoplasma</taxon>
        <taxon>16SrI (Aster yellows group)</taxon>
    </lineage>
</organism>
<dbReference type="Proteomes" id="UP000028900">
    <property type="component" value="Unassembled WGS sequence"/>
</dbReference>
<reference evidence="2" key="1">
    <citation type="journal article" date="2014" name="Genome Announc.">
        <title>Draft Genome Sequence of ''Candidatus Phytoplasma asteris'' Strain OY-V, an Unculturable Plant-Pathogenic Bacterium.</title>
        <authorList>
            <person name="Kakizawa S."/>
            <person name="Makino A."/>
            <person name="Ishii Y."/>
            <person name="Tamaki H."/>
            <person name="Kamagata Y."/>
        </authorList>
    </citation>
    <scope>NUCLEOTIDE SEQUENCE [LARGE SCALE GENOMIC DNA]</scope>
    <source>
        <strain evidence="2">OY-V</strain>
    </source>
</reference>
<comment type="caution">
    <text evidence="1">The sequence shown here is derived from an EMBL/GenBank/DDBJ whole genome shotgun (WGS) entry which is preliminary data.</text>
</comment>
<keyword evidence="1" id="KW-0067">ATP-binding</keyword>
<gene>
    <name evidence="1" type="primary">uvrD</name>
    <name evidence="1" type="ORF">OYV_05820</name>
</gene>
<keyword evidence="1" id="KW-0378">Hydrolase</keyword>
<dbReference type="EMBL" id="BBIY01000045">
    <property type="protein sequence ID" value="GAK74094.1"/>
    <property type="molecule type" value="Genomic_DNA"/>
</dbReference>
<evidence type="ECO:0000313" key="2">
    <source>
        <dbReference type="Proteomes" id="UP000028900"/>
    </source>
</evidence>
<feature type="non-terminal residue" evidence="1">
    <location>
        <position position="1"/>
    </location>
</feature>
<dbReference type="GO" id="GO:0004386">
    <property type="term" value="F:helicase activity"/>
    <property type="evidence" value="ECO:0007669"/>
    <property type="project" value="UniProtKB-KW"/>
</dbReference>
<name>A0ABQ0J3B3_9MOLU</name>
<sequence>YFKLQKLKLKLKKDYEKKDIKILNKVEFQYWYRYLENNYIPSLQLFS</sequence>
<keyword evidence="2" id="KW-1185">Reference proteome</keyword>
<keyword evidence="1" id="KW-0547">Nucleotide-binding</keyword>
<reference evidence="1 2" key="2">
    <citation type="journal article" date="2014" name="Genome Announc.">
        <title>Draft Genome Sequence of 'Candidatus Phytoplasma asteris' Strain OY-V, an Unculturable Plant-Pathogenic Bacterium.</title>
        <authorList>
            <person name="Kakizawa S."/>
            <person name="Makino A."/>
            <person name="Ishii Y."/>
            <person name="Tamaki H."/>
            <person name="Kamagata Y."/>
        </authorList>
    </citation>
    <scope>NUCLEOTIDE SEQUENCE [LARGE SCALE GENOMIC DNA]</scope>
    <source>
        <strain evidence="1 2">OY-V</strain>
    </source>
</reference>
<proteinExistence type="predicted"/>
<evidence type="ECO:0000313" key="1">
    <source>
        <dbReference type="EMBL" id="GAK74094.1"/>
    </source>
</evidence>
<accession>A0ABQ0J3B3</accession>
<keyword evidence="1" id="KW-0347">Helicase</keyword>
<protein>
    <submittedName>
        <fullName evidence="1">ATP-dependent DNA helicase</fullName>
    </submittedName>
</protein>